<dbReference type="EC" id="1.20.4.1" evidence="4"/>
<comment type="similarity">
    <text evidence="1 3 4">Belongs to the ArsC family.</text>
</comment>
<comment type="catalytic activity">
    <reaction evidence="4">
        <text>[glutaredoxin]-dithiol + arsenate + glutathione + H(+) = glutathionyl-S-S-[glutaredoxin] + arsenite + H2O</text>
        <dbReference type="Rhea" id="RHEA:22016"/>
        <dbReference type="Rhea" id="RHEA-COMP:10729"/>
        <dbReference type="Rhea" id="RHEA-COMP:17668"/>
        <dbReference type="ChEBI" id="CHEBI:15377"/>
        <dbReference type="ChEBI" id="CHEBI:15378"/>
        <dbReference type="ChEBI" id="CHEBI:29242"/>
        <dbReference type="ChEBI" id="CHEBI:29950"/>
        <dbReference type="ChEBI" id="CHEBI:48597"/>
        <dbReference type="ChEBI" id="CHEBI:57925"/>
        <dbReference type="ChEBI" id="CHEBI:146199"/>
        <dbReference type="EC" id="1.20.4.1"/>
    </reaction>
</comment>
<dbReference type="PROSITE" id="PS51353">
    <property type="entry name" value="ARSC"/>
    <property type="match status" value="1"/>
</dbReference>
<dbReference type="Gene3D" id="3.40.30.10">
    <property type="entry name" value="Glutaredoxin"/>
    <property type="match status" value="1"/>
</dbReference>
<sequence>MALTIWHNPRCSKSRETLALLEARGLAPEVRLYLTDPPSVAELAEALALLDQPAASLVRWKEAERPAALTRDADTATILAALAAQPKLIERPLVLTDSAARLGRPPEAVLDIL</sequence>
<dbReference type="NCBIfam" id="TIGR00014">
    <property type="entry name" value="arsC"/>
    <property type="match status" value="1"/>
</dbReference>
<keyword evidence="6" id="KW-1185">Reference proteome</keyword>
<evidence type="ECO:0000256" key="4">
    <source>
        <dbReference type="RuleBase" id="RU362029"/>
    </source>
</evidence>
<accession>A0ABS8YZB0</accession>
<dbReference type="GO" id="GO:0008794">
    <property type="term" value="F:arsenate reductase (glutaredoxin) activity"/>
    <property type="evidence" value="ECO:0007669"/>
    <property type="project" value="UniProtKB-EC"/>
</dbReference>
<evidence type="ECO:0000256" key="2">
    <source>
        <dbReference type="ARBA" id="ARBA00023002"/>
    </source>
</evidence>
<dbReference type="SUPFAM" id="SSF52833">
    <property type="entry name" value="Thioredoxin-like"/>
    <property type="match status" value="1"/>
</dbReference>
<name>A0ABS8YZB0_9RHOB</name>
<protein>
    <recommendedName>
        <fullName evidence="4">Arsenate reductase</fullName>
        <ecNumber evidence="4">1.20.4.1</ecNumber>
    </recommendedName>
</protein>
<dbReference type="PANTHER" id="PTHR30041:SF4">
    <property type="entry name" value="ARSENATE REDUCTASE"/>
    <property type="match status" value="1"/>
</dbReference>
<dbReference type="RefSeq" id="WP_233677793.1">
    <property type="nucleotide sequence ID" value="NZ_JAJUOS010000013.1"/>
</dbReference>
<dbReference type="InterPro" id="IPR036249">
    <property type="entry name" value="Thioredoxin-like_sf"/>
</dbReference>
<dbReference type="InterPro" id="IPR006660">
    <property type="entry name" value="Arsenate_reductase-like"/>
</dbReference>
<evidence type="ECO:0000313" key="6">
    <source>
        <dbReference type="Proteomes" id="UP001521181"/>
    </source>
</evidence>
<dbReference type="Proteomes" id="UP001521181">
    <property type="component" value="Unassembled WGS sequence"/>
</dbReference>
<dbReference type="InterPro" id="IPR006659">
    <property type="entry name" value="Arsenate_reductase"/>
</dbReference>
<organism evidence="5 6">
    <name type="scientific">Rhodobacter flavimaris</name>
    <dbReference type="NCBI Taxonomy" id="2907145"/>
    <lineage>
        <taxon>Bacteria</taxon>
        <taxon>Pseudomonadati</taxon>
        <taxon>Pseudomonadota</taxon>
        <taxon>Alphaproteobacteria</taxon>
        <taxon>Rhodobacterales</taxon>
        <taxon>Rhodobacter group</taxon>
        <taxon>Rhodobacter</taxon>
    </lineage>
</organism>
<evidence type="ECO:0000256" key="1">
    <source>
        <dbReference type="ARBA" id="ARBA00007198"/>
    </source>
</evidence>
<dbReference type="Pfam" id="PF03960">
    <property type="entry name" value="ArsC"/>
    <property type="match status" value="1"/>
</dbReference>
<evidence type="ECO:0000313" key="5">
    <source>
        <dbReference type="EMBL" id="MCE5974858.1"/>
    </source>
</evidence>
<dbReference type="PANTHER" id="PTHR30041">
    <property type="entry name" value="ARSENATE REDUCTASE"/>
    <property type="match status" value="1"/>
</dbReference>
<keyword evidence="2 4" id="KW-0560">Oxidoreductase</keyword>
<comment type="caution">
    <text evidence="5">The sequence shown here is derived from an EMBL/GenBank/DDBJ whole genome shotgun (WGS) entry which is preliminary data.</text>
</comment>
<evidence type="ECO:0000256" key="3">
    <source>
        <dbReference type="PROSITE-ProRule" id="PRU01282"/>
    </source>
</evidence>
<proteinExistence type="inferred from homology"/>
<gene>
    <name evidence="5" type="primary">arsC</name>
    <name evidence="5" type="ORF">LZA78_15320</name>
</gene>
<dbReference type="EMBL" id="JAJUOS010000013">
    <property type="protein sequence ID" value="MCE5974858.1"/>
    <property type="molecule type" value="Genomic_DNA"/>
</dbReference>
<reference evidence="5 6" key="1">
    <citation type="submission" date="2021-12" db="EMBL/GenBank/DDBJ databases">
        <title>Sinirhodobacter sp. WL0062 is a bacterium isolated from seawater.</title>
        <authorList>
            <person name="Wang L."/>
            <person name="He W."/>
            <person name="Zhang D.-F."/>
        </authorList>
    </citation>
    <scope>NUCLEOTIDE SEQUENCE [LARGE SCALE GENOMIC DNA]</scope>
    <source>
        <strain evidence="5 6">WL0062</strain>
    </source>
</reference>